<dbReference type="InterPro" id="IPR012506">
    <property type="entry name" value="TMEM86B-like"/>
</dbReference>
<feature type="transmembrane region" description="Helical" evidence="6">
    <location>
        <begin position="85"/>
        <end position="104"/>
    </location>
</feature>
<keyword evidence="4 6" id="KW-1133">Transmembrane helix</keyword>
<evidence type="ECO:0000256" key="2">
    <source>
        <dbReference type="ARBA" id="ARBA00007375"/>
    </source>
</evidence>
<reference evidence="7 8" key="1">
    <citation type="journal article" date="2019" name="Int. J. Syst. Evol. Microbiol.">
        <title>The Global Catalogue of Microorganisms (GCM) 10K type strain sequencing project: providing services to taxonomists for standard genome sequencing and annotation.</title>
        <authorList>
            <consortium name="The Broad Institute Genomics Platform"/>
            <consortium name="The Broad Institute Genome Sequencing Center for Infectious Disease"/>
            <person name="Wu L."/>
            <person name="Ma J."/>
        </authorList>
    </citation>
    <scope>NUCLEOTIDE SEQUENCE [LARGE SCALE GENOMIC DNA]</scope>
    <source>
        <strain evidence="7 8">JCM 14303</strain>
    </source>
</reference>
<keyword evidence="3 6" id="KW-0812">Transmembrane</keyword>
<evidence type="ECO:0000313" key="8">
    <source>
        <dbReference type="Proteomes" id="UP001500363"/>
    </source>
</evidence>
<dbReference type="PANTHER" id="PTHR31885:SF6">
    <property type="entry name" value="GH04784P"/>
    <property type="match status" value="1"/>
</dbReference>
<dbReference type="Proteomes" id="UP001500363">
    <property type="component" value="Unassembled WGS sequence"/>
</dbReference>
<dbReference type="EMBL" id="BAAANC010000004">
    <property type="protein sequence ID" value="GAA1555457.1"/>
    <property type="molecule type" value="Genomic_DNA"/>
</dbReference>
<name>A0ABN2CAB5_9ACTN</name>
<feature type="transmembrane region" description="Helical" evidence="6">
    <location>
        <begin position="21"/>
        <end position="42"/>
    </location>
</feature>
<comment type="caution">
    <text evidence="7">The sequence shown here is derived from an EMBL/GenBank/DDBJ whole genome shotgun (WGS) entry which is preliminary data.</text>
</comment>
<comment type="subcellular location">
    <subcellularLocation>
        <location evidence="1">Membrane</location>
        <topology evidence="1">Multi-pass membrane protein</topology>
    </subcellularLocation>
</comment>
<evidence type="ECO:0000256" key="4">
    <source>
        <dbReference type="ARBA" id="ARBA00022989"/>
    </source>
</evidence>
<comment type="similarity">
    <text evidence="2">Belongs to the TMEM86 family.</text>
</comment>
<evidence type="ECO:0000256" key="1">
    <source>
        <dbReference type="ARBA" id="ARBA00004141"/>
    </source>
</evidence>
<evidence type="ECO:0000256" key="6">
    <source>
        <dbReference type="SAM" id="Phobius"/>
    </source>
</evidence>
<evidence type="ECO:0000256" key="3">
    <source>
        <dbReference type="ARBA" id="ARBA00022692"/>
    </source>
</evidence>
<dbReference type="PANTHER" id="PTHR31885">
    <property type="entry name" value="GH04784P"/>
    <property type="match status" value="1"/>
</dbReference>
<evidence type="ECO:0008006" key="9">
    <source>
        <dbReference type="Google" id="ProtNLM"/>
    </source>
</evidence>
<evidence type="ECO:0000256" key="5">
    <source>
        <dbReference type="ARBA" id="ARBA00023136"/>
    </source>
</evidence>
<evidence type="ECO:0000313" key="7">
    <source>
        <dbReference type="EMBL" id="GAA1555457.1"/>
    </source>
</evidence>
<protein>
    <recommendedName>
        <fullName evidence="9">Lysoplasmalogenase</fullName>
    </recommendedName>
</protein>
<keyword evidence="5 6" id="KW-0472">Membrane</keyword>
<feature type="transmembrane region" description="Helical" evidence="6">
    <location>
        <begin position="54"/>
        <end position="73"/>
    </location>
</feature>
<organism evidence="7 8">
    <name type="scientific">Kribbella lupini</name>
    <dbReference type="NCBI Taxonomy" id="291602"/>
    <lineage>
        <taxon>Bacteria</taxon>
        <taxon>Bacillati</taxon>
        <taxon>Actinomycetota</taxon>
        <taxon>Actinomycetes</taxon>
        <taxon>Propionibacteriales</taxon>
        <taxon>Kribbellaceae</taxon>
        <taxon>Kribbella</taxon>
    </lineage>
</organism>
<sequence length="196" mass="20617">MAGTAFGQRALRVAAKSAMMPALAIWTRAHHGSPLLVTALLFSCVGDTLMEAGLILPALAVYAAAHACYVALFVRRPDRRRWRILAAYAVLGVALMAVLWPGLGELRAPVAAYSLMLTATAVTSGWAGGRSAAGGALFLTSDSLIGARLAGWNFRHRDLLVGITYTLAQYNLAAGALPPVGKNSVTREAGWGMLAR</sequence>
<gene>
    <name evidence="7" type="ORF">GCM10009741_69880</name>
</gene>
<proteinExistence type="inferred from homology"/>
<accession>A0ABN2CAB5</accession>
<dbReference type="Pfam" id="PF07947">
    <property type="entry name" value="YhhN"/>
    <property type="match status" value="1"/>
</dbReference>
<keyword evidence="8" id="KW-1185">Reference proteome</keyword>